<dbReference type="EMBL" id="UYJE01001061">
    <property type="protein sequence ID" value="VDH98851.1"/>
    <property type="molecule type" value="Genomic_DNA"/>
</dbReference>
<keyword evidence="2" id="KW-1185">Reference proteome</keyword>
<proteinExistence type="predicted"/>
<dbReference type="Proteomes" id="UP000596742">
    <property type="component" value="Unassembled WGS sequence"/>
</dbReference>
<dbReference type="AlphaFoldDB" id="A0A8B6C312"/>
<sequence length="118" mass="13928">MNSISVAAAQINGVFKSVEDACKRENIDINYAFVIQLRDILRYEQQNIQEKLPSLLKKVNSRVKIPSKISDLIRKIENKFDKANTEELKEKVFKRSSIVVRRFNRHRNSLFKIQNFFK</sequence>
<evidence type="ECO:0000313" key="1">
    <source>
        <dbReference type="EMBL" id="VDH98851.1"/>
    </source>
</evidence>
<evidence type="ECO:0000313" key="2">
    <source>
        <dbReference type="Proteomes" id="UP000596742"/>
    </source>
</evidence>
<protein>
    <submittedName>
        <fullName evidence="1">Uncharacterized protein</fullName>
    </submittedName>
</protein>
<accession>A0A8B6C312</accession>
<organism evidence="1 2">
    <name type="scientific">Mytilus galloprovincialis</name>
    <name type="common">Mediterranean mussel</name>
    <dbReference type="NCBI Taxonomy" id="29158"/>
    <lineage>
        <taxon>Eukaryota</taxon>
        <taxon>Metazoa</taxon>
        <taxon>Spiralia</taxon>
        <taxon>Lophotrochozoa</taxon>
        <taxon>Mollusca</taxon>
        <taxon>Bivalvia</taxon>
        <taxon>Autobranchia</taxon>
        <taxon>Pteriomorphia</taxon>
        <taxon>Mytilida</taxon>
        <taxon>Mytiloidea</taxon>
        <taxon>Mytilidae</taxon>
        <taxon>Mytilinae</taxon>
        <taxon>Mytilus</taxon>
    </lineage>
</organism>
<reference evidence="1" key="1">
    <citation type="submission" date="2018-11" db="EMBL/GenBank/DDBJ databases">
        <authorList>
            <person name="Alioto T."/>
            <person name="Alioto T."/>
        </authorList>
    </citation>
    <scope>NUCLEOTIDE SEQUENCE</scope>
</reference>
<name>A0A8B6C312_MYTGA</name>
<gene>
    <name evidence="1" type="ORF">MGAL_10B008100</name>
</gene>
<comment type="caution">
    <text evidence="1">The sequence shown here is derived from an EMBL/GenBank/DDBJ whole genome shotgun (WGS) entry which is preliminary data.</text>
</comment>